<protein>
    <submittedName>
        <fullName evidence="2">Uncharacterized protein</fullName>
    </submittedName>
</protein>
<organism evidence="2">
    <name type="scientific">Trepomonas sp. PC1</name>
    <dbReference type="NCBI Taxonomy" id="1076344"/>
    <lineage>
        <taxon>Eukaryota</taxon>
        <taxon>Metamonada</taxon>
        <taxon>Diplomonadida</taxon>
        <taxon>Hexamitidae</taxon>
        <taxon>Hexamitinae</taxon>
        <taxon>Trepomonas</taxon>
    </lineage>
</organism>
<sequence>KRDVTTQEITKKFKQGFAKFLGIRMNPQLYFNEDTPNHTLCLSYESLSQSAKRGIWPEVAQFMNCSKDEKWAAKHYHSAFKKAIFPNKLTVDLKDQITQICRNRYKTYQTAEIVDYVREQYAQRQIFPNTVQSFVHQTINKLIKEEPKVQIKAQQTNFQDLFGSHINQQKDENDQKTTQKTNILPLHSDSEKSEDAQLDDQETLDSIKIYQDAVAPAEIIQSVKLFSSNLLSFVNQLSILYSNPMFYEDLDDNGGFPKK</sequence>
<evidence type="ECO:0000313" key="2">
    <source>
        <dbReference type="EMBL" id="JAP94305.1"/>
    </source>
</evidence>
<reference evidence="2" key="1">
    <citation type="submission" date="2015-07" db="EMBL/GenBank/DDBJ databases">
        <title>Adaptation to a free-living lifestyle via gene acquisitions in the diplomonad Trepomonas sp. PC1.</title>
        <authorList>
            <person name="Xu F."/>
            <person name="Jerlstrom-Hultqvist J."/>
            <person name="Kolisko M."/>
            <person name="Simpson A.G.B."/>
            <person name="Roger A.J."/>
            <person name="Svard S.G."/>
            <person name="Andersson J.O."/>
        </authorList>
    </citation>
    <scope>NUCLEOTIDE SEQUENCE</scope>
    <source>
        <strain evidence="2">PC1</strain>
    </source>
</reference>
<dbReference type="EMBL" id="GDID01002301">
    <property type="protein sequence ID" value="JAP94305.1"/>
    <property type="molecule type" value="Transcribed_RNA"/>
</dbReference>
<feature type="non-terminal residue" evidence="2">
    <location>
        <position position="1"/>
    </location>
</feature>
<dbReference type="AlphaFoldDB" id="A0A146KF86"/>
<proteinExistence type="predicted"/>
<accession>A0A146KF86</accession>
<gene>
    <name evidence="2" type="ORF">TPC1_13095</name>
</gene>
<name>A0A146KF86_9EUKA</name>
<feature type="region of interest" description="Disordered" evidence="1">
    <location>
        <begin position="167"/>
        <end position="198"/>
    </location>
</feature>
<evidence type="ECO:0000256" key="1">
    <source>
        <dbReference type="SAM" id="MobiDB-lite"/>
    </source>
</evidence>
<feature type="compositionally biased region" description="Basic and acidic residues" evidence="1">
    <location>
        <begin position="168"/>
        <end position="177"/>
    </location>
</feature>